<feature type="domain" description="ABC3 transporter permease C-terminal" evidence="8">
    <location>
        <begin position="277"/>
        <end position="393"/>
    </location>
</feature>
<dbReference type="RefSeq" id="WP_092908104.1">
    <property type="nucleotide sequence ID" value="NZ_FOUZ01000007.1"/>
</dbReference>
<evidence type="ECO:0000256" key="1">
    <source>
        <dbReference type="ARBA" id="ARBA00004651"/>
    </source>
</evidence>
<reference evidence="11" key="1">
    <citation type="submission" date="2016-10" db="EMBL/GenBank/DDBJ databases">
        <authorList>
            <person name="Varghese N."/>
            <person name="Submissions S."/>
        </authorList>
    </citation>
    <scope>NUCLEOTIDE SEQUENCE [LARGE SCALE GENOMIC DNA]</scope>
    <source>
        <strain evidence="11">XJ109</strain>
    </source>
</reference>
<dbReference type="PANTHER" id="PTHR30489:SF0">
    <property type="entry name" value="LIPOPROTEIN-RELEASING SYSTEM TRANSMEMBRANE PROTEIN LOLE"/>
    <property type="match status" value="1"/>
</dbReference>
<comment type="subcellular location">
    <subcellularLocation>
        <location evidence="1">Cell membrane</location>
        <topology evidence="1">Multi-pass membrane protein</topology>
    </subcellularLocation>
</comment>
<dbReference type="Pfam" id="PF12704">
    <property type="entry name" value="MacB_PCD"/>
    <property type="match status" value="1"/>
</dbReference>
<keyword evidence="11" id="KW-1185">Reference proteome</keyword>
<gene>
    <name evidence="10" type="ORF">SAMN05421738_10740</name>
</gene>
<feature type="transmembrane region" description="Helical" evidence="7">
    <location>
        <begin position="364"/>
        <end position="389"/>
    </location>
</feature>
<dbReference type="AlphaFoldDB" id="A0A1I4WKI3"/>
<keyword evidence="4 7" id="KW-0812">Transmembrane</keyword>
<name>A0A1I4WKI3_9FLAO</name>
<feature type="transmembrane region" description="Helical" evidence="7">
    <location>
        <begin position="273"/>
        <end position="299"/>
    </location>
</feature>
<dbReference type="STRING" id="684065.SAMN05421738_10740"/>
<feature type="transmembrane region" description="Helical" evidence="7">
    <location>
        <begin position="320"/>
        <end position="344"/>
    </location>
</feature>
<keyword evidence="3" id="KW-1003">Cell membrane</keyword>
<sequence length="394" mass="44378">MKNISLYIAKRYIFSKTNTNAVNIITSIAVCAILVATAALFIILSVFSGLEKMNLKYYSNVNPEIKISPAKGKVLDSTTFIVDVLKQQKDVKAFSKVIEEKVYIDYRGKQDIAYLKGVDENFTKVTRLDTVIYGGQYLDFNRDDNFIVSNGIAERLQLYIDPITPADLMMPKAGTGLIKQESDAFTQKDAYSIGVFMLNEQYDKHIFTTLNLAQELLQLKDNQSYSIEVKTTGKKSLNEVKNELKKALGNQYKIETRQDLDSAFLKVMNMENLISYLIFTLVIIIACFNLAGTIIVIILDKTKEIQTMKSFGLTRQNIRNIFFFTGLIITSIAMFTGLLIASVIGLLQMNFGLVMASETIPFPFLFSIENFITVILTVLGLGAFVSWLMSRQVK</sequence>
<evidence type="ECO:0000313" key="11">
    <source>
        <dbReference type="Proteomes" id="UP000199149"/>
    </source>
</evidence>
<comment type="similarity">
    <text evidence="2">Belongs to the ABC-4 integral membrane protein family. LolC/E subfamily.</text>
</comment>
<proteinExistence type="inferred from homology"/>
<evidence type="ECO:0000256" key="3">
    <source>
        <dbReference type="ARBA" id="ARBA00022475"/>
    </source>
</evidence>
<keyword evidence="10" id="KW-0449">Lipoprotein</keyword>
<evidence type="ECO:0000256" key="2">
    <source>
        <dbReference type="ARBA" id="ARBA00005236"/>
    </source>
</evidence>
<dbReference type="OrthoDB" id="1522724at2"/>
<dbReference type="InterPro" id="IPR051447">
    <property type="entry name" value="Lipoprotein-release_system"/>
</dbReference>
<evidence type="ECO:0000259" key="8">
    <source>
        <dbReference type="Pfam" id="PF02687"/>
    </source>
</evidence>
<feature type="domain" description="MacB-like periplasmic core" evidence="9">
    <location>
        <begin position="26"/>
        <end position="246"/>
    </location>
</feature>
<organism evidence="10 11">
    <name type="scientific">Algoriella xinjiangensis</name>
    <dbReference type="NCBI Taxonomy" id="684065"/>
    <lineage>
        <taxon>Bacteria</taxon>
        <taxon>Pseudomonadati</taxon>
        <taxon>Bacteroidota</taxon>
        <taxon>Flavobacteriia</taxon>
        <taxon>Flavobacteriales</taxon>
        <taxon>Weeksellaceae</taxon>
        <taxon>Algoriella</taxon>
    </lineage>
</organism>
<evidence type="ECO:0000256" key="5">
    <source>
        <dbReference type="ARBA" id="ARBA00022989"/>
    </source>
</evidence>
<evidence type="ECO:0000256" key="4">
    <source>
        <dbReference type="ARBA" id="ARBA00022692"/>
    </source>
</evidence>
<evidence type="ECO:0000313" key="10">
    <source>
        <dbReference type="EMBL" id="SFN13710.1"/>
    </source>
</evidence>
<dbReference type="EMBL" id="FOUZ01000007">
    <property type="protein sequence ID" value="SFN13710.1"/>
    <property type="molecule type" value="Genomic_DNA"/>
</dbReference>
<keyword evidence="5 7" id="KW-1133">Transmembrane helix</keyword>
<dbReference type="Proteomes" id="UP000199149">
    <property type="component" value="Unassembled WGS sequence"/>
</dbReference>
<dbReference type="InterPro" id="IPR003838">
    <property type="entry name" value="ABC3_permease_C"/>
</dbReference>
<dbReference type="Pfam" id="PF02687">
    <property type="entry name" value="FtsX"/>
    <property type="match status" value="1"/>
</dbReference>
<keyword evidence="6 7" id="KW-0472">Membrane</keyword>
<dbReference type="PANTHER" id="PTHR30489">
    <property type="entry name" value="LIPOPROTEIN-RELEASING SYSTEM TRANSMEMBRANE PROTEIN LOLE"/>
    <property type="match status" value="1"/>
</dbReference>
<dbReference type="GO" id="GO:0098797">
    <property type="term" value="C:plasma membrane protein complex"/>
    <property type="evidence" value="ECO:0007669"/>
    <property type="project" value="TreeGrafter"/>
</dbReference>
<protein>
    <submittedName>
        <fullName evidence="10">Lipoprotein-releasing system permease protein</fullName>
    </submittedName>
</protein>
<dbReference type="GO" id="GO:0044874">
    <property type="term" value="P:lipoprotein localization to outer membrane"/>
    <property type="evidence" value="ECO:0007669"/>
    <property type="project" value="TreeGrafter"/>
</dbReference>
<evidence type="ECO:0000256" key="6">
    <source>
        <dbReference type="ARBA" id="ARBA00023136"/>
    </source>
</evidence>
<evidence type="ECO:0000256" key="7">
    <source>
        <dbReference type="SAM" id="Phobius"/>
    </source>
</evidence>
<feature type="transmembrane region" description="Helical" evidence="7">
    <location>
        <begin position="21"/>
        <end position="47"/>
    </location>
</feature>
<accession>A0A1I4WKI3</accession>
<evidence type="ECO:0000259" key="9">
    <source>
        <dbReference type="Pfam" id="PF12704"/>
    </source>
</evidence>
<dbReference type="InterPro" id="IPR025857">
    <property type="entry name" value="MacB_PCD"/>
</dbReference>